<proteinExistence type="inferred from homology"/>
<dbReference type="GO" id="GO:0005886">
    <property type="term" value="C:plasma membrane"/>
    <property type="evidence" value="ECO:0007669"/>
    <property type="project" value="UniProtKB-SubCell"/>
</dbReference>
<dbReference type="PANTHER" id="PTHR30294:SF29">
    <property type="entry name" value="MULTIDRUG ABC TRANSPORTER PERMEASE YBHS-RELATED"/>
    <property type="match status" value="1"/>
</dbReference>
<dbReference type="RefSeq" id="WP_017266990.1">
    <property type="nucleotide sequence ID" value="NZ_JADZOD010000002.1"/>
</dbReference>
<protein>
    <submittedName>
        <fullName evidence="10">ABC transporter permease subunit</fullName>
    </submittedName>
</protein>
<reference evidence="10 11" key="1">
    <citation type="journal article" date="2013" name="Genome Biol.">
        <title>Comparative genomics of the core and accessory genomes of 48 Sinorhizobium strains comprising five genospecies.</title>
        <authorList>
            <person name="Sugawara M."/>
            <person name="Epstein B."/>
            <person name="Badgley B.D."/>
            <person name="Unno T."/>
            <person name="Xu L."/>
            <person name="Reese J."/>
            <person name="Gyaneshwar P."/>
            <person name="Denny R."/>
            <person name="Mudge J."/>
            <person name="Bharti A.K."/>
            <person name="Farmer A.D."/>
            <person name="May G.D."/>
            <person name="Woodward J.E."/>
            <person name="Medigue C."/>
            <person name="Vallenet D."/>
            <person name="Lajus A."/>
            <person name="Rouy Z."/>
            <person name="Martinez-Vaz B."/>
            <person name="Tiffin P."/>
            <person name="Young N.D."/>
            <person name="Sadowsky M.J."/>
        </authorList>
    </citation>
    <scope>NUCLEOTIDE SEQUENCE [LARGE SCALE GENOMIC DNA]</scope>
    <source>
        <strain evidence="10 11">N6B1</strain>
    </source>
</reference>
<evidence type="ECO:0000256" key="4">
    <source>
        <dbReference type="ARBA" id="ARBA00022475"/>
    </source>
</evidence>
<dbReference type="PANTHER" id="PTHR30294">
    <property type="entry name" value="MEMBRANE COMPONENT OF ABC TRANSPORTER YHHJ-RELATED"/>
    <property type="match status" value="1"/>
</dbReference>
<keyword evidence="4" id="KW-1003">Cell membrane</keyword>
<evidence type="ECO:0000256" key="8">
    <source>
        <dbReference type="SAM" id="Phobius"/>
    </source>
</evidence>
<evidence type="ECO:0000313" key="11">
    <source>
        <dbReference type="Proteomes" id="UP000429484"/>
    </source>
</evidence>
<feature type="transmembrane region" description="Helical" evidence="8">
    <location>
        <begin position="356"/>
        <end position="376"/>
    </location>
</feature>
<dbReference type="Gene3D" id="3.40.1710.10">
    <property type="entry name" value="abc type-2 transporter like domain"/>
    <property type="match status" value="1"/>
</dbReference>
<evidence type="ECO:0000256" key="6">
    <source>
        <dbReference type="ARBA" id="ARBA00022989"/>
    </source>
</evidence>
<evidence type="ECO:0000256" key="5">
    <source>
        <dbReference type="ARBA" id="ARBA00022692"/>
    </source>
</evidence>
<comment type="subcellular location">
    <subcellularLocation>
        <location evidence="1">Cell membrane</location>
        <topology evidence="1">Multi-pass membrane protein</topology>
    </subcellularLocation>
</comment>
<dbReference type="GO" id="GO:0140359">
    <property type="term" value="F:ABC-type transporter activity"/>
    <property type="evidence" value="ECO:0007669"/>
    <property type="project" value="InterPro"/>
</dbReference>
<evidence type="ECO:0000256" key="2">
    <source>
        <dbReference type="ARBA" id="ARBA00007783"/>
    </source>
</evidence>
<dbReference type="Proteomes" id="UP000429484">
    <property type="component" value="Unassembled WGS sequence"/>
</dbReference>
<evidence type="ECO:0000256" key="3">
    <source>
        <dbReference type="ARBA" id="ARBA00022448"/>
    </source>
</evidence>
<dbReference type="Pfam" id="PF12698">
    <property type="entry name" value="ABC2_membrane_3"/>
    <property type="match status" value="1"/>
</dbReference>
<evidence type="ECO:0000313" key="10">
    <source>
        <dbReference type="EMBL" id="MQW38041.1"/>
    </source>
</evidence>
<keyword evidence="6 8" id="KW-1133">Transmembrane helix</keyword>
<comment type="similarity">
    <text evidence="2">Belongs to the ABC-2 integral membrane protein family.</text>
</comment>
<dbReference type="EMBL" id="WISR01000290">
    <property type="protein sequence ID" value="MQW38041.1"/>
    <property type="molecule type" value="Genomic_DNA"/>
</dbReference>
<dbReference type="InterPro" id="IPR013525">
    <property type="entry name" value="ABC2_TM"/>
</dbReference>
<dbReference type="PROSITE" id="PS51012">
    <property type="entry name" value="ABC_TM2"/>
    <property type="match status" value="1"/>
</dbReference>
<sequence length="384" mass="41902">MKAESTMAKAYEPAGRARRFAALVRKESYQVIRDPSSILIAFVLPLVLLFLFGYGVSLDTTRTRVALVVEEATPLTRDLAASFEASRYFSVATGRDRREFEDDLVLGRVRGILVIPAGFAAEHAAGRHPSVQVIVDGSDPNTANFVQNYAQGAVANWERQRLSEGRSPPPAIAAEQRFWFNPQLTSRNFLVPGSIAIVMTLVGTLLTSLVVAREWERGTMEAMMATPVSAAELLAGKLLPYFVLGLTSMTLCVLVAVFLFDVPFRGSVAALYALSATFLMPALGQGLLISAATKNQFLASQLALISAFLPAFLLSGFLFEINSMPTVIQWVTYAVPARYLIPSLQTVFLAGDIWPMFARAIAVMFLIGCMFFALAARSTRKRIG</sequence>
<feature type="domain" description="ABC transmembrane type-2" evidence="9">
    <location>
        <begin position="131"/>
        <end position="382"/>
    </location>
</feature>
<feature type="transmembrane region" description="Helical" evidence="8">
    <location>
        <begin position="238"/>
        <end position="259"/>
    </location>
</feature>
<name>A0AAW9U217_RHIML</name>
<feature type="transmembrane region" description="Helical" evidence="8">
    <location>
        <begin position="271"/>
        <end position="292"/>
    </location>
</feature>
<dbReference type="InterPro" id="IPR051449">
    <property type="entry name" value="ABC-2_transporter_component"/>
</dbReference>
<evidence type="ECO:0000256" key="1">
    <source>
        <dbReference type="ARBA" id="ARBA00004651"/>
    </source>
</evidence>
<dbReference type="InterPro" id="IPR047817">
    <property type="entry name" value="ABC2_TM_bact-type"/>
</dbReference>
<accession>A0AAW9U217</accession>
<keyword evidence="3" id="KW-0813">Transport</keyword>
<gene>
    <name evidence="10" type="ORF">GHK53_36230</name>
</gene>
<evidence type="ECO:0000256" key="7">
    <source>
        <dbReference type="ARBA" id="ARBA00023136"/>
    </source>
</evidence>
<keyword evidence="5 8" id="KW-0812">Transmembrane</keyword>
<organism evidence="10 11">
    <name type="scientific">Rhizobium meliloti</name>
    <name type="common">Ensifer meliloti</name>
    <name type="synonym">Sinorhizobium meliloti</name>
    <dbReference type="NCBI Taxonomy" id="382"/>
    <lineage>
        <taxon>Bacteria</taxon>
        <taxon>Pseudomonadati</taxon>
        <taxon>Pseudomonadota</taxon>
        <taxon>Alphaproteobacteria</taxon>
        <taxon>Hyphomicrobiales</taxon>
        <taxon>Rhizobiaceae</taxon>
        <taxon>Sinorhizobium/Ensifer group</taxon>
        <taxon>Sinorhizobium</taxon>
    </lineage>
</organism>
<evidence type="ECO:0000259" key="9">
    <source>
        <dbReference type="PROSITE" id="PS51012"/>
    </source>
</evidence>
<dbReference type="AlphaFoldDB" id="A0AAW9U217"/>
<keyword evidence="7 8" id="KW-0472">Membrane</keyword>
<feature type="transmembrane region" description="Helical" evidence="8">
    <location>
        <begin position="38"/>
        <end position="56"/>
    </location>
</feature>
<feature type="transmembrane region" description="Helical" evidence="8">
    <location>
        <begin position="298"/>
        <end position="319"/>
    </location>
</feature>
<feature type="transmembrane region" description="Helical" evidence="8">
    <location>
        <begin position="189"/>
        <end position="211"/>
    </location>
</feature>
<comment type="caution">
    <text evidence="10">The sequence shown here is derived from an EMBL/GenBank/DDBJ whole genome shotgun (WGS) entry which is preliminary data.</text>
</comment>